<dbReference type="GO" id="GO:0005524">
    <property type="term" value="F:ATP binding"/>
    <property type="evidence" value="ECO:0007669"/>
    <property type="project" value="UniProtKB-KW"/>
</dbReference>
<dbReference type="GO" id="GO:0007165">
    <property type="term" value="P:signal transduction"/>
    <property type="evidence" value="ECO:0000318"/>
    <property type="project" value="GO_Central"/>
</dbReference>
<dbReference type="STRING" id="4565.A0A3B6RAD3"/>
<dbReference type="Gramene" id="TraesCS7A03G0023800.1">
    <property type="protein sequence ID" value="TraesCS7A03G0023800.1.CDS"/>
    <property type="gene ID" value="TraesCS7A03G0023800"/>
</dbReference>
<dbReference type="SMR" id="A0A3B6RAD3"/>
<dbReference type="PANTHER" id="PTHR27001:SF944">
    <property type="entry name" value="PROTEIN KINASE DOMAIN-CONTAINING PROTEIN"/>
    <property type="match status" value="1"/>
</dbReference>
<dbReference type="InterPro" id="IPR011009">
    <property type="entry name" value="Kinase-like_dom_sf"/>
</dbReference>
<dbReference type="GO" id="GO:0005886">
    <property type="term" value="C:plasma membrane"/>
    <property type="evidence" value="ECO:0000318"/>
    <property type="project" value="GO_Central"/>
</dbReference>
<evidence type="ECO:0000256" key="2">
    <source>
        <dbReference type="ARBA" id="ARBA00022840"/>
    </source>
</evidence>
<accession>A0A3B6RAD3</accession>
<dbReference type="Proteomes" id="UP000019116">
    <property type="component" value="Chromosome 7A"/>
</dbReference>
<dbReference type="InterPro" id="IPR000719">
    <property type="entry name" value="Prot_kinase_dom"/>
</dbReference>
<dbReference type="GO" id="GO:0004672">
    <property type="term" value="F:protein kinase activity"/>
    <property type="evidence" value="ECO:0000318"/>
    <property type="project" value="GO_Central"/>
</dbReference>
<protein>
    <recommendedName>
        <fullName evidence="3">Protein kinase domain-containing protein</fullName>
    </recommendedName>
</protein>
<dbReference type="Gramene" id="TraesCS7A02G011300.1">
    <property type="protein sequence ID" value="TraesCS7A02G011300.1"/>
    <property type="gene ID" value="TraesCS7A02G011300"/>
</dbReference>
<keyword evidence="2" id="KW-0067">ATP-binding</keyword>
<reference evidence="4" key="2">
    <citation type="submission" date="2018-10" db="UniProtKB">
        <authorList>
            <consortium name="EnsemblPlants"/>
        </authorList>
    </citation>
    <scope>IDENTIFICATION</scope>
</reference>
<sequence length="301" mass="33602">MIGADELYLIHVQRAAGIGLPATLVVKKFRNMNQALQVDDNVKNRCKSEVILLARDCHDNIIGIIDVIERDEAIMLVYKYPVNGSLDYWLHQREGADRLLSWPQRRAIAIGVAKGLCHLHHGGNRPIVHHNINSKNILLDQNFNAVIASFDAAQMNMAGHDQPLPIANLPLGNFGYAAPEYATAASQLTEKVDTYSFGVLMLELVTGRVANEARADGHLAIWAHHFTGLMAKQVETFESAMEKGIPDQARYMEEMATVFRLGVDCTVVDPKKRPSMRMALKRLRRSCGRGPFRGLLTCYLM</sequence>
<feature type="domain" description="Protein kinase" evidence="3">
    <location>
        <begin position="1"/>
        <end position="293"/>
    </location>
</feature>
<dbReference type="SUPFAM" id="SSF56112">
    <property type="entry name" value="Protein kinase-like (PK-like)"/>
    <property type="match status" value="1"/>
</dbReference>
<organism evidence="4">
    <name type="scientific">Triticum aestivum</name>
    <name type="common">Wheat</name>
    <dbReference type="NCBI Taxonomy" id="4565"/>
    <lineage>
        <taxon>Eukaryota</taxon>
        <taxon>Viridiplantae</taxon>
        <taxon>Streptophyta</taxon>
        <taxon>Embryophyta</taxon>
        <taxon>Tracheophyta</taxon>
        <taxon>Spermatophyta</taxon>
        <taxon>Magnoliopsida</taxon>
        <taxon>Liliopsida</taxon>
        <taxon>Poales</taxon>
        <taxon>Poaceae</taxon>
        <taxon>BOP clade</taxon>
        <taxon>Pooideae</taxon>
        <taxon>Triticodae</taxon>
        <taxon>Triticeae</taxon>
        <taxon>Triticinae</taxon>
        <taxon>Triticum</taxon>
    </lineage>
</organism>
<dbReference type="EnsemblPlants" id="TraesCS7A02G011300.1">
    <property type="protein sequence ID" value="TraesCS7A02G011300.1"/>
    <property type="gene ID" value="TraesCS7A02G011300"/>
</dbReference>
<dbReference type="Pfam" id="PF00069">
    <property type="entry name" value="Pkinase"/>
    <property type="match status" value="1"/>
</dbReference>
<evidence type="ECO:0000313" key="5">
    <source>
        <dbReference type="Proteomes" id="UP000019116"/>
    </source>
</evidence>
<proteinExistence type="predicted"/>
<evidence type="ECO:0000259" key="3">
    <source>
        <dbReference type="PROSITE" id="PS50011"/>
    </source>
</evidence>
<keyword evidence="5" id="KW-1185">Reference proteome</keyword>
<reference evidence="4" key="1">
    <citation type="submission" date="2018-08" db="EMBL/GenBank/DDBJ databases">
        <authorList>
            <person name="Rossello M."/>
        </authorList>
    </citation>
    <scope>NUCLEOTIDE SEQUENCE [LARGE SCALE GENOMIC DNA]</scope>
    <source>
        <strain evidence="4">cv. Chinese Spring</strain>
    </source>
</reference>
<dbReference type="Gene3D" id="1.10.510.10">
    <property type="entry name" value="Transferase(Phosphotransferase) domain 1"/>
    <property type="match status" value="1"/>
</dbReference>
<keyword evidence="1" id="KW-0547">Nucleotide-binding</keyword>
<dbReference type="PANTHER" id="PTHR27001">
    <property type="entry name" value="OS01G0253100 PROTEIN"/>
    <property type="match status" value="1"/>
</dbReference>
<name>A0A3B6RAD3_WHEAT</name>
<dbReference type="PROSITE" id="PS50011">
    <property type="entry name" value="PROTEIN_KINASE_DOM"/>
    <property type="match status" value="1"/>
</dbReference>
<evidence type="ECO:0000313" key="4">
    <source>
        <dbReference type="EnsemblPlants" id="TraesCS7A02G011300.1"/>
    </source>
</evidence>
<evidence type="ECO:0000256" key="1">
    <source>
        <dbReference type="ARBA" id="ARBA00022741"/>
    </source>
</evidence>
<dbReference type="AlphaFoldDB" id="A0A3B6RAD3"/>